<dbReference type="PROSITE" id="PS51352">
    <property type="entry name" value="THIOREDOXIN_2"/>
    <property type="match status" value="1"/>
</dbReference>
<comment type="caution">
    <text evidence="2">The sequence shown here is derived from an EMBL/GenBank/DDBJ whole genome shotgun (WGS) entry which is preliminary data.</text>
</comment>
<dbReference type="InterPro" id="IPR013766">
    <property type="entry name" value="Thioredoxin_domain"/>
</dbReference>
<dbReference type="Pfam" id="PF08534">
    <property type="entry name" value="Redoxin"/>
    <property type="match status" value="1"/>
</dbReference>
<gene>
    <name evidence="2" type="ORF">A1507_08870</name>
</gene>
<dbReference type="Proteomes" id="UP000077857">
    <property type="component" value="Unassembled WGS sequence"/>
</dbReference>
<accession>A0A177NLL0</accession>
<dbReference type="RefSeq" id="WP_064039874.1">
    <property type="nucleotide sequence ID" value="NZ_LUUJ01000057.1"/>
</dbReference>
<dbReference type="GO" id="GO:0016491">
    <property type="term" value="F:oxidoreductase activity"/>
    <property type="evidence" value="ECO:0007669"/>
    <property type="project" value="InterPro"/>
</dbReference>
<protein>
    <submittedName>
        <fullName evidence="2">Alkyl hydroperoxide reductase</fullName>
    </submittedName>
</protein>
<dbReference type="InterPro" id="IPR036249">
    <property type="entry name" value="Thioredoxin-like_sf"/>
</dbReference>
<dbReference type="OrthoDB" id="9809746at2"/>
<reference evidence="2 3" key="1">
    <citation type="submission" date="2016-03" db="EMBL/GenBank/DDBJ databases">
        <authorList>
            <person name="Ploux O."/>
        </authorList>
    </citation>
    <scope>NUCLEOTIDE SEQUENCE [LARGE SCALE GENOMIC DNA]</scope>
    <source>
        <strain evidence="2 3">R-45378</strain>
    </source>
</reference>
<organism evidence="2 3">
    <name type="scientific">Methylomonas koyamae</name>
    <dbReference type="NCBI Taxonomy" id="702114"/>
    <lineage>
        <taxon>Bacteria</taxon>
        <taxon>Pseudomonadati</taxon>
        <taxon>Pseudomonadota</taxon>
        <taxon>Gammaproteobacteria</taxon>
        <taxon>Methylococcales</taxon>
        <taxon>Methylococcaceae</taxon>
        <taxon>Methylomonas</taxon>
    </lineage>
</organism>
<evidence type="ECO:0000313" key="3">
    <source>
        <dbReference type="Proteomes" id="UP000077857"/>
    </source>
</evidence>
<feature type="domain" description="Thioredoxin" evidence="1">
    <location>
        <begin position="9"/>
        <end position="166"/>
    </location>
</feature>
<dbReference type="InterPro" id="IPR047262">
    <property type="entry name" value="PRX-like1"/>
</dbReference>
<evidence type="ECO:0000259" key="1">
    <source>
        <dbReference type="PROSITE" id="PS51352"/>
    </source>
</evidence>
<name>A0A177NLL0_9GAMM</name>
<sequence>MAATASTMLPLGTIAPDFRLPDSVTGREFALQDLRGERATLVMFICNHCPYVLHVKQQLIAIAREYAAAGVATIAISANDIANYPEDAPDKMQAMMAEWGNPFAAYLYDESQAVAKAYQAACTPDIYLFDAGLACVYRGRLDAATPKNAEPVTGADLRNALDNLLAGRPIGAEQIPSIGCNIKWKLAE</sequence>
<dbReference type="PANTHER" id="PTHR43640">
    <property type="entry name" value="OS07G0260300 PROTEIN"/>
    <property type="match status" value="1"/>
</dbReference>
<dbReference type="AlphaFoldDB" id="A0A177NLL0"/>
<dbReference type="EMBL" id="LUUJ01000057">
    <property type="protein sequence ID" value="OAI18464.1"/>
    <property type="molecule type" value="Genomic_DNA"/>
</dbReference>
<dbReference type="SUPFAM" id="SSF52833">
    <property type="entry name" value="Thioredoxin-like"/>
    <property type="match status" value="1"/>
</dbReference>
<dbReference type="PANTHER" id="PTHR43640:SF1">
    <property type="entry name" value="THIOREDOXIN-DEPENDENT PEROXIREDOXIN"/>
    <property type="match status" value="1"/>
</dbReference>
<evidence type="ECO:0000313" key="2">
    <source>
        <dbReference type="EMBL" id="OAI18464.1"/>
    </source>
</evidence>
<dbReference type="Gene3D" id="3.40.30.10">
    <property type="entry name" value="Glutaredoxin"/>
    <property type="match status" value="1"/>
</dbReference>
<dbReference type="InterPro" id="IPR013740">
    <property type="entry name" value="Redoxin"/>
</dbReference>
<dbReference type="CDD" id="cd02969">
    <property type="entry name" value="PRX_like1"/>
    <property type="match status" value="1"/>
</dbReference>
<proteinExistence type="predicted"/>